<dbReference type="EMBL" id="WKFB01000075">
    <property type="protein sequence ID" value="KAF6736949.1"/>
    <property type="molecule type" value="Genomic_DNA"/>
</dbReference>
<evidence type="ECO:0000313" key="3">
    <source>
        <dbReference type="EMBL" id="KAF6736949.1"/>
    </source>
</evidence>
<accession>A0A834FME6</accession>
<evidence type="ECO:0000313" key="4">
    <source>
        <dbReference type="Proteomes" id="UP000646548"/>
    </source>
</evidence>
<feature type="coiled-coil region" evidence="1">
    <location>
        <begin position="94"/>
        <end position="163"/>
    </location>
</feature>
<gene>
    <name evidence="3" type="ORF">FQA47_004401</name>
</gene>
<dbReference type="AlphaFoldDB" id="A0A834FME6"/>
<dbReference type="Proteomes" id="UP000646548">
    <property type="component" value="Unassembled WGS sequence"/>
</dbReference>
<dbReference type="Pfam" id="PF08614">
    <property type="entry name" value="ATG16"/>
    <property type="match status" value="1"/>
</dbReference>
<name>A0A834FME6_ORYME</name>
<comment type="caution">
    <text evidence="3">The sequence shown here is derived from an EMBL/GenBank/DDBJ whole genome shotgun (WGS) entry which is preliminary data.</text>
</comment>
<sequence>MGSWRNHVLAQLQQRDLKEKLPFVGVFSSLSRLEEHFEVRTQILDDVYRKRGGIDVESNNRLLLQLRESEHLANKLSQTVSDLTSILYLKDAELQHWQSRVSQYRREALTLTKESHNLKANLSEFEFTIESQSKDIQALRSEQKRLKEALAQAQEDGERLMERWIQGRREEADRLNKYNDTHERGFLAFSRWQKVAKHLKKQLQREKGKERVSAARRSLKVGRETPSSVIQVTVDPLDIHKGLQPHLSCSKSLTSLQECGESPL</sequence>
<keyword evidence="1" id="KW-0175">Coiled coil</keyword>
<dbReference type="InterPro" id="IPR013923">
    <property type="entry name" value="Autophagy-rel_prot_16_dom"/>
</dbReference>
<feature type="domain" description="Autophagy-related protein 16" evidence="2">
    <location>
        <begin position="56"/>
        <end position="176"/>
    </location>
</feature>
<reference evidence="3" key="1">
    <citation type="journal article" name="BMC Genomics">
        <title>Long-read sequencing and de novo genome assembly of marine medaka (Oryzias melastigma).</title>
        <authorList>
            <person name="Liang P."/>
            <person name="Saqib H.S.A."/>
            <person name="Ni X."/>
            <person name="Shen Y."/>
        </authorList>
    </citation>
    <scope>NUCLEOTIDE SEQUENCE</scope>
    <source>
        <strain evidence="3">Bigg-433</strain>
    </source>
</reference>
<dbReference type="OrthoDB" id="8949486at2759"/>
<evidence type="ECO:0000256" key="1">
    <source>
        <dbReference type="SAM" id="Coils"/>
    </source>
</evidence>
<protein>
    <submittedName>
        <fullName evidence="3">Autophagy-related protein 16</fullName>
    </submittedName>
</protein>
<organism evidence="3 4">
    <name type="scientific">Oryzias melastigma</name>
    <name type="common">Marine medaka</name>
    <dbReference type="NCBI Taxonomy" id="30732"/>
    <lineage>
        <taxon>Eukaryota</taxon>
        <taxon>Metazoa</taxon>
        <taxon>Chordata</taxon>
        <taxon>Craniata</taxon>
        <taxon>Vertebrata</taxon>
        <taxon>Euteleostomi</taxon>
        <taxon>Actinopterygii</taxon>
        <taxon>Neopterygii</taxon>
        <taxon>Teleostei</taxon>
        <taxon>Neoteleostei</taxon>
        <taxon>Acanthomorphata</taxon>
        <taxon>Ovalentaria</taxon>
        <taxon>Atherinomorphae</taxon>
        <taxon>Beloniformes</taxon>
        <taxon>Adrianichthyidae</taxon>
        <taxon>Oryziinae</taxon>
        <taxon>Oryzias</taxon>
    </lineage>
</organism>
<proteinExistence type="predicted"/>
<evidence type="ECO:0000259" key="2">
    <source>
        <dbReference type="Pfam" id="PF08614"/>
    </source>
</evidence>